<evidence type="ECO:0000256" key="8">
    <source>
        <dbReference type="ARBA" id="ARBA00023064"/>
    </source>
</evidence>
<sequence>MPAQTPRRTVPPCVVVTGVSGTGKTTTARLLAARLDLPFADADDFHPPANIAKMTAGIALSDADREPWLMSVSHWLRDRHLRGDGGVVACSALKRRYRDILRSAAPETVFLLLIADRETLSERISRRHGHYMPVSLLESQLATLEPLEPAERGLILHADRTPEAVADQAVAFLTG</sequence>
<protein>
    <recommendedName>
        <fullName evidence="3 10">Gluconokinase</fullName>
        <ecNumber evidence="3 10">2.7.1.12</ecNumber>
    </recommendedName>
</protein>
<dbReference type="InterPro" id="IPR031322">
    <property type="entry name" value="Shikimate/glucono_kinase"/>
</dbReference>
<dbReference type="PANTHER" id="PTHR43442">
    <property type="entry name" value="GLUCONOKINASE-RELATED"/>
    <property type="match status" value="1"/>
</dbReference>
<dbReference type="AlphaFoldDB" id="A0A2S6A0Y4"/>
<gene>
    <name evidence="11" type="ORF">C5F51_24745</name>
</gene>
<dbReference type="GO" id="GO:0019521">
    <property type="term" value="P:D-gluconate metabolic process"/>
    <property type="evidence" value="ECO:0007669"/>
    <property type="project" value="UniProtKB-KW"/>
</dbReference>
<comment type="catalytic activity">
    <reaction evidence="9 10">
        <text>D-gluconate + ATP = 6-phospho-D-gluconate + ADP + H(+)</text>
        <dbReference type="Rhea" id="RHEA:19433"/>
        <dbReference type="ChEBI" id="CHEBI:15378"/>
        <dbReference type="ChEBI" id="CHEBI:18391"/>
        <dbReference type="ChEBI" id="CHEBI:30616"/>
        <dbReference type="ChEBI" id="CHEBI:58759"/>
        <dbReference type="ChEBI" id="CHEBI:456216"/>
        <dbReference type="EC" id="2.7.1.12"/>
    </reaction>
</comment>
<keyword evidence="6 10" id="KW-0418">Kinase</keyword>
<evidence type="ECO:0000256" key="2">
    <source>
        <dbReference type="ARBA" id="ARBA00008420"/>
    </source>
</evidence>
<comment type="pathway">
    <text evidence="1">Carbohydrate acid metabolism.</text>
</comment>
<dbReference type="InterPro" id="IPR027417">
    <property type="entry name" value="P-loop_NTPase"/>
</dbReference>
<keyword evidence="7 10" id="KW-0067">ATP-binding</keyword>
<evidence type="ECO:0000256" key="5">
    <source>
        <dbReference type="ARBA" id="ARBA00022741"/>
    </source>
</evidence>
<evidence type="ECO:0000256" key="3">
    <source>
        <dbReference type="ARBA" id="ARBA00012054"/>
    </source>
</evidence>
<dbReference type="NCBIfam" id="TIGR01313">
    <property type="entry name" value="therm_gnt_kin"/>
    <property type="match status" value="1"/>
</dbReference>
<dbReference type="CDD" id="cd02021">
    <property type="entry name" value="GntK"/>
    <property type="match status" value="1"/>
</dbReference>
<dbReference type="Proteomes" id="UP000238356">
    <property type="component" value="Unassembled WGS sequence"/>
</dbReference>
<dbReference type="RefSeq" id="WP_104364126.1">
    <property type="nucleotide sequence ID" value="NZ_PSZD01000018.1"/>
</dbReference>
<dbReference type="Pfam" id="PF01202">
    <property type="entry name" value="SKI"/>
    <property type="match status" value="1"/>
</dbReference>
<evidence type="ECO:0000313" key="12">
    <source>
        <dbReference type="Proteomes" id="UP000238356"/>
    </source>
</evidence>
<evidence type="ECO:0000256" key="6">
    <source>
        <dbReference type="ARBA" id="ARBA00022777"/>
    </source>
</evidence>
<evidence type="ECO:0000256" key="9">
    <source>
        <dbReference type="ARBA" id="ARBA00048090"/>
    </source>
</evidence>
<accession>A0A2S6A0Y4</accession>
<evidence type="ECO:0000256" key="7">
    <source>
        <dbReference type="ARBA" id="ARBA00022840"/>
    </source>
</evidence>
<dbReference type="EMBL" id="PSZD01000018">
    <property type="protein sequence ID" value="PPJ24779.1"/>
    <property type="molecule type" value="Genomic_DNA"/>
</dbReference>
<dbReference type="GO" id="GO:0046316">
    <property type="term" value="F:gluconokinase activity"/>
    <property type="evidence" value="ECO:0007669"/>
    <property type="project" value="UniProtKB-EC"/>
</dbReference>
<dbReference type="InterPro" id="IPR006001">
    <property type="entry name" value="Therm_gnt_kin"/>
</dbReference>
<evidence type="ECO:0000256" key="4">
    <source>
        <dbReference type="ARBA" id="ARBA00022679"/>
    </source>
</evidence>
<evidence type="ECO:0000313" key="11">
    <source>
        <dbReference type="EMBL" id="PPJ24779.1"/>
    </source>
</evidence>
<keyword evidence="4 10" id="KW-0808">Transferase</keyword>
<dbReference type="FunFam" id="3.40.50.300:FF:000522">
    <property type="entry name" value="Gluconokinase"/>
    <property type="match status" value="1"/>
</dbReference>
<proteinExistence type="inferred from homology"/>
<dbReference type="GO" id="GO:0005524">
    <property type="term" value="F:ATP binding"/>
    <property type="evidence" value="ECO:0007669"/>
    <property type="project" value="UniProtKB-KW"/>
</dbReference>
<dbReference type="PANTHER" id="PTHR43442:SF3">
    <property type="entry name" value="GLUCONOKINASE-RELATED"/>
    <property type="match status" value="1"/>
</dbReference>
<comment type="similarity">
    <text evidence="2 10">Belongs to the gluconokinase GntK/GntV family.</text>
</comment>
<comment type="caution">
    <text evidence="11">The sequence shown here is derived from an EMBL/GenBank/DDBJ whole genome shotgun (WGS) entry which is preliminary data.</text>
</comment>
<reference evidence="11 12" key="1">
    <citation type="submission" date="2018-02" db="EMBL/GenBank/DDBJ databases">
        <title>8 Nocardia nova and 1 Nocardia cyriacigeorgica strain used for evolution to TMP-SMX.</title>
        <authorList>
            <person name="Mehta H."/>
            <person name="Weng J."/>
            <person name="Shamoo Y."/>
        </authorList>
    </citation>
    <scope>NUCLEOTIDE SEQUENCE [LARGE SCALE GENOMIC DNA]</scope>
    <source>
        <strain evidence="11 12">BAA2227</strain>
    </source>
</reference>
<dbReference type="EC" id="2.7.1.12" evidence="3 10"/>
<dbReference type="Gene3D" id="3.40.50.300">
    <property type="entry name" value="P-loop containing nucleotide triphosphate hydrolases"/>
    <property type="match status" value="1"/>
</dbReference>
<dbReference type="SUPFAM" id="SSF52540">
    <property type="entry name" value="P-loop containing nucleoside triphosphate hydrolases"/>
    <property type="match status" value="1"/>
</dbReference>
<dbReference type="GO" id="GO:0005737">
    <property type="term" value="C:cytoplasm"/>
    <property type="evidence" value="ECO:0007669"/>
    <property type="project" value="TreeGrafter"/>
</dbReference>
<keyword evidence="5 10" id="KW-0547">Nucleotide-binding</keyword>
<evidence type="ECO:0000256" key="10">
    <source>
        <dbReference type="RuleBase" id="RU363066"/>
    </source>
</evidence>
<keyword evidence="12" id="KW-1185">Reference proteome</keyword>
<name>A0A2S6A0Y4_9NOCA</name>
<keyword evidence="8" id="KW-0311">Gluconate utilization</keyword>
<organism evidence="11 12">
    <name type="scientific">Nocardia nova</name>
    <dbReference type="NCBI Taxonomy" id="37330"/>
    <lineage>
        <taxon>Bacteria</taxon>
        <taxon>Bacillati</taxon>
        <taxon>Actinomycetota</taxon>
        <taxon>Actinomycetes</taxon>
        <taxon>Mycobacteriales</taxon>
        <taxon>Nocardiaceae</taxon>
        <taxon>Nocardia</taxon>
    </lineage>
</organism>
<evidence type="ECO:0000256" key="1">
    <source>
        <dbReference type="ARBA" id="ARBA00004761"/>
    </source>
</evidence>